<gene>
    <name evidence="1" type="ORF">O6H91_09G124000</name>
</gene>
<dbReference type="Proteomes" id="UP001162992">
    <property type="component" value="Chromosome 9"/>
</dbReference>
<dbReference type="EMBL" id="CM055100">
    <property type="protein sequence ID" value="KAJ7545539.1"/>
    <property type="molecule type" value="Genomic_DNA"/>
</dbReference>
<proteinExistence type="predicted"/>
<name>A0ACC2CU54_DIPCM</name>
<sequence>MAESLPHLASLKVKELLREVQVDYDNTSAVEDVVRAVRELLLQIPAQEVPWTYAKAFVKDLGVPIKKAKFFAQKIESVETVGSYSLQALVKPVLVVDLAVRIPKTCFHEKDYLNHRYHVKRSLFLAMIEKHLRSSAIIKQVEWAFFQHDARKPVLILHPGTDESAAGVKFALRLIPTISEEVFDKTKLASNRNNVREAKFNGLEGSLQATPCYNASILEDMFVETDNKMLNSTLSTSSSLREAIVLLKVWLQQRNFHSHPDGLNGFLMSMFVFHLTTVAGGQRVTKHMTSLQIFRVTMESLANQHFLRTGIFMGLDKDGTKLLEMKKKHAQTSEFLWCNPSGYLNLSSRMTASSLQELKHEAVQTLAAMKDSSMDSGFNELFMVPVDFSAKYDCHVRLKPQDFSKVLSGPCYLDDGRWKLFEENVEDLIRKGFGDRALLVRAVHRTLPSGWSLKQGLTNLGKEPLNVGILLSSFETAFRMVDIGPSADMEEEARKFRTFWGKKAELRRFKDGKISETVAWECEPWKRHLIPQQIVEHVLAEHLSLLPTNIEVVAGQLDFSFWQNGRDPAVSMPKLLDAFDSLSKHLRSLENIPLKVSSVQPLSSDFRHAAVFPPEPHVLARGGSKLTIRRHPIPACLDPLEIMIQLEGSGKWPSDQAALQKTKLAFSLRIAEGFHKQWGIPSIASEDAVDLLWQGFAFRIRIFYEKDPTLLRQNPGKSFSGNQNSAPYLLEPKKDLLLRSVHSSMLYGLQGLYPVYSPTVRLAKRWVAAHFFSGVLAEEAIELLVAYLFLRPFPLSPPVSRISGLLRFLRLLANHDWALVPLIVDVNRDLDVKQQLNIVSLFDASRQETGARTSQPTKDDIAGPAMYIATPYDLESATWTRTSPSSLELKRMVAYAKSSAELLNGNITADANRWQSLFRTPLQCYNLLIRLQRKALPFPNRILFPADIEAEAAISAKPYDEEPLASLPLSILKRGLEEAQKELLIGFDPVSEFVQEIKMKYGEVFSIWYDAIGSDCIGLTFKKLGAHYKAVNGKRKRIVNGYDASDFDDILRDIIEIGDGLVQSVHAVGQK</sequence>
<evidence type="ECO:0000313" key="2">
    <source>
        <dbReference type="Proteomes" id="UP001162992"/>
    </source>
</evidence>
<evidence type="ECO:0000313" key="1">
    <source>
        <dbReference type="EMBL" id="KAJ7545539.1"/>
    </source>
</evidence>
<accession>A0ACC2CU54</accession>
<reference evidence="2" key="1">
    <citation type="journal article" date="2024" name="Proc. Natl. Acad. Sci. U.S.A.">
        <title>Extraordinary preservation of gene collinearity over three hundred million years revealed in homosporous lycophytes.</title>
        <authorList>
            <person name="Li C."/>
            <person name="Wickell D."/>
            <person name="Kuo L.Y."/>
            <person name="Chen X."/>
            <person name="Nie B."/>
            <person name="Liao X."/>
            <person name="Peng D."/>
            <person name="Ji J."/>
            <person name="Jenkins J."/>
            <person name="Williams M."/>
            <person name="Shu S."/>
            <person name="Plott C."/>
            <person name="Barry K."/>
            <person name="Rajasekar S."/>
            <person name="Grimwood J."/>
            <person name="Han X."/>
            <person name="Sun S."/>
            <person name="Hou Z."/>
            <person name="He W."/>
            <person name="Dai G."/>
            <person name="Sun C."/>
            <person name="Schmutz J."/>
            <person name="Leebens-Mack J.H."/>
            <person name="Li F.W."/>
            <person name="Wang L."/>
        </authorList>
    </citation>
    <scope>NUCLEOTIDE SEQUENCE [LARGE SCALE GENOMIC DNA]</scope>
    <source>
        <strain evidence="2">cv. PW_Plant_1</strain>
    </source>
</reference>
<organism evidence="1 2">
    <name type="scientific">Diphasiastrum complanatum</name>
    <name type="common">Issler's clubmoss</name>
    <name type="synonym">Lycopodium complanatum</name>
    <dbReference type="NCBI Taxonomy" id="34168"/>
    <lineage>
        <taxon>Eukaryota</taxon>
        <taxon>Viridiplantae</taxon>
        <taxon>Streptophyta</taxon>
        <taxon>Embryophyta</taxon>
        <taxon>Tracheophyta</taxon>
        <taxon>Lycopodiopsida</taxon>
        <taxon>Lycopodiales</taxon>
        <taxon>Lycopodiaceae</taxon>
        <taxon>Lycopodioideae</taxon>
        <taxon>Diphasiastrum</taxon>
    </lineage>
</organism>
<protein>
    <submittedName>
        <fullName evidence="1">Uncharacterized protein</fullName>
    </submittedName>
</protein>
<keyword evidence="2" id="KW-1185">Reference proteome</keyword>
<comment type="caution">
    <text evidence="1">The sequence shown here is derived from an EMBL/GenBank/DDBJ whole genome shotgun (WGS) entry which is preliminary data.</text>
</comment>